<organism evidence="1 2">
    <name type="scientific">Desmophyllum pertusum</name>
    <dbReference type="NCBI Taxonomy" id="174260"/>
    <lineage>
        <taxon>Eukaryota</taxon>
        <taxon>Metazoa</taxon>
        <taxon>Cnidaria</taxon>
        <taxon>Anthozoa</taxon>
        <taxon>Hexacorallia</taxon>
        <taxon>Scleractinia</taxon>
        <taxon>Caryophylliina</taxon>
        <taxon>Caryophylliidae</taxon>
        <taxon>Desmophyllum</taxon>
    </lineage>
</organism>
<reference evidence="1" key="1">
    <citation type="submission" date="2023-01" db="EMBL/GenBank/DDBJ databases">
        <title>Genome assembly of the deep-sea coral Lophelia pertusa.</title>
        <authorList>
            <person name="Herrera S."/>
            <person name="Cordes E."/>
        </authorList>
    </citation>
    <scope>NUCLEOTIDE SEQUENCE</scope>
    <source>
        <strain evidence="1">USNM1676648</strain>
        <tissue evidence="1">Polyp</tissue>
    </source>
</reference>
<accession>A0A9W9ZNM4</accession>
<dbReference type="OrthoDB" id="7862313at2759"/>
<evidence type="ECO:0000313" key="2">
    <source>
        <dbReference type="Proteomes" id="UP001163046"/>
    </source>
</evidence>
<dbReference type="Gene3D" id="1.25.10.10">
    <property type="entry name" value="Leucine-rich Repeat Variant"/>
    <property type="match status" value="1"/>
</dbReference>
<dbReference type="EMBL" id="MU825883">
    <property type="protein sequence ID" value="KAJ7385023.1"/>
    <property type="molecule type" value="Genomic_DNA"/>
</dbReference>
<name>A0A9W9ZNM4_9CNID</name>
<comment type="caution">
    <text evidence="1">The sequence shown here is derived from an EMBL/GenBank/DDBJ whole genome shotgun (WGS) entry which is preliminary data.</text>
</comment>
<keyword evidence="2" id="KW-1185">Reference proteome</keyword>
<protein>
    <submittedName>
        <fullName evidence="1">Importin 4</fullName>
    </submittedName>
</protein>
<dbReference type="AlphaFoldDB" id="A0A9W9ZNM4"/>
<gene>
    <name evidence="1" type="primary">IPO4_2</name>
    <name evidence="1" type="ORF">OS493_018716</name>
</gene>
<dbReference type="InterPro" id="IPR016024">
    <property type="entry name" value="ARM-type_fold"/>
</dbReference>
<proteinExistence type="predicted"/>
<dbReference type="Proteomes" id="UP001163046">
    <property type="component" value="Unassembled WGS sequence"/>
</dbReference>
<sequence length="170" mass="19181">MTEKLLLILGSTLIHYQTILEALFLILSQNQPPRVVDNICGAVSRMVMANRNSVPLGKVFPGLLQCLPLKEDFEENRPVYSCIIELFSDQHPLIRQYLPQLLAVFSQVLPSDTLQDAIRSGLVSIIQKMYQQSPQRFQNILAEMPQEHAQVLMACCYIAGSWLTTLHNSA</sequence>
<dbReference type="InterPro" id="IPR011989">
    <property type="entry name" value="ARM-like"/>
</dbReference>
<dbReference type="SUPFAM" id="SSF48371">
    <property type="entry name" value="ARM repeat"/>
    <property type="match status" value="1"/>
</dbReference>
<evidence type="ECO:0000313" key="1">
    <source>
        <dbReference type="EMBL" id="KAJ7385023.1"/>
    </source>
</evidence>